<keyword evidence="6 11" id="KW-0548">Nucleotidyltransferase</keyword>
<feature type="domain" description="Cytidyltransferase-like" evidence="12">
    <location>
        <begin position="36"/>
        <end position="224"/>
    </location>
</feature>
<name>A0ABN8W617_9BACT</name>
<sequence length="258" mass="28725">MEECGLPTRFPECAARIDQRFSDTMAPSSTTQQVGILGGSFDPVHNGHLGLARQALATFGLDRVVFVPADIPPHKRHQTLTSTHHRLEMLRRAIAGDANLVLSEIEIERGGVSYTLDTVRALQSQWPDAELSLIMGADTFQDIDSWKQFADVLRASHILVASRPGRSLDETVNDVEALMTHLPFSYQPDHTDSTKRVYRCHETGRHIALFPIPPKAVSSTQIRDALQRGEAAKKVLPPEVEGYIIAHRLYQTHPHPMS</sequence>
<keyword evidence="9 11" id="KW-0520">NAD</keyword>
<dbReference type="EC" id="2.7.7.18" evidence="11"/>
<evidence type="ECO:0000256" key="4">
    <source>
        <dbReference type="ARBA" id="ARBA00022642"/>
    </source>
</evidence>
<comment type="similarity">
    <text evidence="3 11">Belongs to the NadD family.</text>
</comment>
<evidence type="ECO:0000256" key="10">
    <source>
        <dbReference type="ARBA" id="ARBA00048721"/>
    </source>
</evidence>
<evidence type="ECO:0000256" key="1">
    <source>
        <dbReference type="ARBA" id="ARBA00002324"/>
    </source>
</evidence>
<gene>
    <name evidence="11 13" type="primary">nadD</name>
    <name evidence="13" type="ORF">NSPWAT_2677</name>
</gene>
<dbReference type="NCBIfam" id="NF000840">
    <property type="entry name" value="PRK00071.1-3"/>
    <property type="match status" value="1"/>
</dbReference>
<evidence type="ECO:0000256" key="5">
    <source>
        <dbReference type="ARBA" id="ARBA00022679"/>
    </source>
</evidence>
<dbReference type="NCBIfam" id="TIGR00482">
    <property type="entry name" value="nicotinate (nicotinamide) nucleotide adenylyltransferase"/>
    <property type="match status" value="1"/>
</dbReference>
<dbReference type="Gene3D" id="3.40.50.620">
    <property type="entry name" value="HUPs"/>
    <property type="match status" value="1"/>
</dbReference>
<proteinExistence type="inferred from homology"/>
<keyword evidence="8 11" id="KW-0067">ATP-binding</keyword>
<evidence type="ECO:0000256" key="3">
    <source>
        <dbReference type="ARBA" id="ARBA00009014"/>
    </source>
</evidence>
<dbReference type="EMBL" id="OX336137">
    <property type="protein sequence ID" value="CAI2719533.1"/>
    <property type="molecule type" value="Genomic_DNA"/>
</dbReference>
<dbReference type="SUPFAM" id="SSF52374">
    <property type="entry name" value="Nucleotidylyl transferase"/>
    <property type="match status" value="1"/>
</dbReference>
<evidence type="ECO:0000256" key="8">
    <source>
        <dbReference type="ARBA" id="ARBA00022840"/>
    </source>
</evidence>
<accession>A0ABN8W617</accession>
<dbReference type="InterPro" id="IPR004821">
    <property type="entry name" value="Cyt_trans-like"/>
</dbReference>
<dbReference type="GO" id="GO:0004515">
    <property type="term" value="F:nicotinate-nucleotide adenylyltransferase activity"/>
    <property type="evidence" value="ECO:0007669"/>
    <property type="project" value="UniProtKB-EC"/>
</dbReference>
<comment type="catalytic activity">
    <reaction evidence="10 11">
        <text>nicotinate beta-D-ribonucleotide + ATP + H(+) = deamido-NAD(+) + diphosphate</text>
        <dbReference type="Rhea" id="RHEA:22860"/>
        <dbReference type="ChEBI" id="CHEBI:15378"/>
        <dbReference type="ChEBI" id="CHEBI:30616"/>
        <dbReference type="ChEBI" id="CHEBI:33019"/>
        <dbReference type="ChEBI" id="CHEBI:57502"/>
        <dbReference type="ChEBI" id="CHEBI:58437"/>
        <dbReference type="EC" id="2.7.7.18"/>
    </reaction>
</comment>
<evidence type="ECO:0000256" key="9">
    <source>
        <dbReference type="ARBA" id="ARBA00023027"/>
    </source>
</evidence>
<dbReference type="PANTHER" id="PTHR39321:SF3">
    <property type="entry name" value="PHOSPHOPANTETHEINE ADENYLYLTRANSFERASE"/>
    <property type="match status" value="1"/>
</dbReference>
<dbReference type="InterPro" id="IPR014729">
    <property type="entry name" value="Rossmann-like_a/b/a_fold"/>
</dbReference>
<reference evidence="13 14" key="1">
    <citation type="submission" date="2022-09" db="EMBL/GenBank/DDBJ databases">
        <authorList>
            <person name="Kop L."/>
        </authorList>
    </citation>
    <scope>NUCLEOTIDE SEQUENCE [LARGE SCALE GENOMIC DNA]</scope>
    <source>
        <strain evidence="13 14">347</strain>
    </source>
</reference>
<comment type="pathway">
    <text evidence="2 11">Cofactor biosynthesis; NAD(+) biosynthesis; deamido-NAD(+) from nicotinate D-ribonucleotide: step 1/1.</text>
</comment>
<evidence type="ECO:0000256" key="11">
    <source>
        <dbReference type="HAMAP-Rule" id="MF_00244"/>
    </source>
</evidence>
<evidence type="ECO:0000313" key="13">
    <source>
        <dbReference type="EMBL" id="CAI2719533.1"/>
    </source>
</evidence>
<comment type="function">
    <text evidence="1 11">Catalyzes the reversible adenylation of nicotinate mononucleotide (NaMN) to nicotinic acid adenine dinucleotide (NaAD).</text>
</comment>
<keyword evidence="7 11" id="KW-0547">Nucleotide-binding</keyword>
<evidence type="ECO:0000313" key="14">
    <source>
        <dbReference type="Proteomes" id="UP001157733"/>
    </source>
</evidence>
<evidence type="ECO:0000259" key="12">
    <source>
        <dbReference type="Pfam" id="PF01467"/>
    </source>
</evidence>
<dbReference type="NCBIfam" id="TIGR00125">
    <property type="entry name" value="cyt_tran_rel"/>
    <property type="match status" value="1"/>
</dbReference>
<dbReference type="Pfam" id="PF01467">
    <property type="entry name" value="CTP_transf_like"/>
    <property type="match status" value="1"/>
</dbReference>
<organism evidence="13 14">
    <name type="scientific">Nitrospina watsonii</name>
    <dbReference type="NCBI Taxonomy" id="1323948"/>
    <lineage>
        <taxon>Bacteria</taxon>
        <taxon>Pseudomonadati</taxon>
        <taxon>Nitrospinota/Tectimicrobiota group</taxon>
        <taxon>Nitrospinota</taxon>
        <taxon>Nitrospinia</taxon>
        <taxon>Nitrospinales</taxon>
        <taxon>Nitrospinaceae</taxon>
        <taxon>Nitrospina</taxon>
    </lineage>
</organism>
<keyword evidence="14" id="KW-1185">Reference proteome</keyword>
<dbReference type="PANTHER" id="PTHR39321">
    <property type="entry name" value="NICOTINATE-NUCLEOTIDE ADENYLYLTRANSFERASE-RELATED"/>
    <property type="match status" value="1"/>
</dbReference>
<protein>
    <recommendedName>
        <fullName evidence="11">Probable nicotinate-nucleotide adenylyltransferase</fullName>
        <ecNumber evidence="11">2.7.7.18</ecNumber>
    </recommendedName>
    <alternativeName>
        <fullName evidence="11">Deamido-NAD(+) diphosphorylase</fullName>
    </alternativeName>
    <alternativeName>
        <fullName evidence="11">Deamido-NAD(+) pyrophosphorylase</fullName>
    </alternativeName>
    <alternativeName>
        <fullName evidence="11">Nicotinate mononucleotide adenylyltransferase</fullName>
        <shortName evidence="11">NaMN adenylyltransferase</shortName>
    </alternativeName>
</protein>
<dbReference type="HAMAP" id="MF_00244">
    <property type="entry name" value="NaMN_adenylyltr"/>
    <property type="match status" value="1"/>
</dbReference>
<evidence type="ECO:0000256" key="6">
    <source>
        <dbReference type="ARBA" id="ARBA00022695"/>
    </source>
</evidence>
<keyword evidence="5 11" id="KW-0808">Transferase</keyword>
<dbReference type="InterPro" id="IPR005248">
    <property type="entry name" value="NadD/NMNAT"/>
</dbReference>
<dbReference type="CDD" id="cd02165">
    <property type="entry name" value="NMNAT"/>
    <property type="match status" value="1"/>
</dbReference>
<dbReference type="Proteomes" id="UP001157733">
    <property type="component" value="Chromosome"/>
</dbReference>
<evidence type="ECO:0000256" key="7">
    <source>
        <dbReference type="ARBA" id="ARBA00022741"/>
    </source>
</evidence>
<keyword evidence="4 11" id="KW-0662">Pyridine nucleotide biosynthesis</keyword>
<evidence type="ECO:0000256" key="2">
    <source>
        <dbReference type="ARBA" id="ARBA00005019"/>
    </source>
</evidence>